<dbReference type="Proteomes" id="UP001295469">
    <property type="component" value="Chromosome C02"/>
</dbReference>
<keyword evidence="1" id="KW-0812">Transmembrane</keyword>
<name>A0A816JXI5_BRANA</name>
<dbReference type="EMBL" id="HG994366">
    <property type="protein sequence ID" value="CAF1912141.1"/>
    <property type="molecule type" value="Genomic_DNA"/>
</dbReference>
<feature type="transmembrane region" description="Helical" evidence="1">
    <location>
        <begin position="24"/>
        <end position="44"/>
    </location>
</feature>
<organism evidence="2">
    <name type="scientific">Brassica napus</name>
    <name type="common">Rape</name>
    <dbReference type="NCBI Taxonomy" id="3708"/>
    <lineage>
        <taxon>Eukaryota</taxon>
        <taxon>Viridiplantae</taxon>
        <taxon>Streptophyta</taxon>
        <taxon>Embryophyta</taxon>
        <taxon>Tracheophyta</taxon>
        <taxon>Spermatophyta</taxon>
        <taxon>Magnoliopsida</taxon>
        <taxon>eudicotyledons</taxon>
        <taxon>Gunneridae</taxon>
        <taxon>Pentapetalae</taxon>
        <taxon>rosids</taxon>
        <taxon>malvids</taxon>
        <taxon>Brassicales</taxon>
        <taxon>Brassicaceae</taxon>
        <taxon>Brassiceae</taxon>
        <taxon>Brassica</taxon>
    </lineage>
</organism>
<sequence>MLLDKSWILMGFKRFKLWGKTKRWFNFVCVTAGCWPLIFQLLLLREKKQSKSLRKKKEDWNEIEVRSISEILVAAEIINSFVINSLCIVVHTDVIGQVVDLNGVQKVQAMGKDKKMVQFRLHDCRKITSAFDASIVAINPVINSID</sequence>
<protein>
    <submittedName>
        <fullName evidence="2">(rape) hypothetical protein</fullName>
    </submittedName>
</protein>
<keyword evidence="1" id="KW-0472">Membrane</keyword>
<dbReference type="PROSITE" id="PS51257">
    <property type="entry name" value="PROKAR_LIPOPROTEIN"/>
    <property type="match status" value="1"/>
</dbReference>
<accession>A0A816JXI5</accession>
<proteinExistence type="predicted"/>
<reference evidence="2" key="1">
    <citation type="submission" date="2021-01" db="EMBL/GenBank/DDBJ databases">
        <authorList>
            <consortium name="Genoscope - CEA"/>
            <person name="William W."/>
        </authorList>
    </citation>
    <scope>NUCLEOTIDE SEQUENCE</scope>
</reference>
<dbReference type="AlphaFoldDB" id="A0A816JXI5"/>
<evidence type="ECO:0000256" key="1">
    <source>
        <dbReference type="SAM" id="Phobius"/>
    </source>
</evidence>
<gene>
    <name evidence="2" type="ORF">DARMORV10_C02P33290.1</name>
</gene>
<keyword evidence="1" id="KW-1133">Transmembrane helix</keyword>
<evidence type="ECO:0000313" key="2">
    <source>
        <dbReference type="EMBL" id="CAF1912141.1"/>
    </source>
</evidence>